<proteinExistence type="predicted"/>
<dbReference type="EMBL" id="BGZK01000612">
    <property type="protein sequence ID" value="GBP52903.1"/>
    <property type="molecule type" value="Genomic_DNA"/>
</dbReference>
<protein>
    <submittedName>
        <fullName evidence="2">Uncharacterized protein</fullName>
    </submittedName>
</protein>
<feature type="region of interest" description="Disordered" evidence="1">
    <location>
        <begin position="1"/>
        <end position="33"/>
    </location>
</feature>
<sequence>MVVTGNGESGFDSEREPEKRLPHPRKAAGAQITHPGTGSCICAPRCRCTAPAVQLTRLRSISSVNRSGAGLVSNSEVMINRDNWGHSYCDVRGEILGSSQDEHQRKHLPKRSADVNTTARRAASGKPKILDPGSMVAKLKLKGIDGRAPPGVEPAA</sequence>
<dbReference type="PANTHER" id="PTHR34410:SF2">
    <property type="entry name" value="RRNA INTRON-ENCODED HOMING ENDONUCLEASE"/>
    <property type="match status" value="1"/>
</dbReference>
<dbReference type="OrthoDB" id="7431978at2759"/>
<evidence type="ECO:0000313" key="3">
    <source>
        <dbReference type="Proteomes" id="UP000299102"/>
    </source>
</evidence>
<evidence type="ECO:0000256" key="1">
    <source>
        <dbReference type="SAM" id="MobiDB-lite"/>
    </source>
</evidence>
<name>A0A4C1WPI1_EUMVA</name>
<dbReference type="PANTHER" id="PTHR34410">
    <property type="entry name" value="INTRON-ENCODED HOMING ENDONUCLEASE, PUTATIVE-RELATED"/>
    <property type="match status" value="1"/>
</dbReference>
<organism evidence="2 3">
    <name type="scientific">Eumeta variegata</name>
    <name type="common">Bagworm moth</name>
    <name type="synonym">Eumeta japonica</name>
    <dbReference type="NCBI Taxonomy" id="151549"/>
    <lineage>
        <taxon>Eukaryota</taxon>
        <taxon>Metazoa</taxon>
        <taxon>Ecdysozoa</taxon>
        <taxon>Arthropoda</taxon>
        <taxon>Hexapoda</taxon>
        <taxon>Insecta</taxon>
        <taxon>Pterygota</taxon>
        <taxon>Neoptera</taxon>
        <taxon>Endopterygota</taxon>
        <taxon>Lepidoptera</taxon>
        <taxon>Glossata</taxon>
        <taxon>Ditrysia</taxon>
        <taxon>Tineoidea</taxon>
        <taxon>Psychidae</taxon>
        <taxon>Oiketicinae</taxon>
        <taxon>Eumeta</taxon>
    </lineage>
</organism>
<feature type="region of interest" description="Disordered" evidence="1">
    <location>
        <begin position="98"/>
        <end position="131"/>
    </location>
</feature>
<comment type="caution">
    <text evidence="2">The sequence shown here is derived from an EMBL/GenBank/DDBJ whole genome shotgun (WGS) entry which is preliminary data.</text>
</comment>
<gene>
    <name evidence="2" type="ORF">EVAR_47558_1</name>
</gene>
<evidence type="ECO:0000313" key="2">
    <source>
        <dbReference type="EMBL" id="GBP52903.1"/>
    </source>
</evidence>
<reference evidence="2 3" key="1">
    <citation type="journal article" date="2019" name="Commun. Biol.">
        <title>The bagworm genome reveals a unique fibroin gene that provides high tensile strength.</title>
        <authorList>
            <person name="Kono N."/>
            <person name="Nakamura H."/>
            <person name="Ohtoshi R."/>
            <person name="Tomita M."/>
            <person name="Numata K."/>
            <person name="Arakawa K."/>
        </authorList>
    </citation>
    <scope>NUCLEOTIDE SEQUENCE [LARGE SCALE GENOMIC DNA]</scope>
</reference>
<feature type="compositionally biased region" description="Basic and acidic residues" evidence="1">
    <location>
        <begin position="12"/>
        <end position="21"/>
    </location>
</feature>
<keyword evidence="3" id="KW-1185">Reference proteome</keyword>
<dbReference type="Proteomes" id="UP000299102">
    <property type="component" value="Unassembled WGS sequence"/>
</dbReference>
<dbReference type="AlphaFoldDB" id="A0A4C1WPI1"/>
<accession>A0A4C1WPI1</accession>